<dbReference type="RefSeq" id="WP_277566052.1">
    <property type="nucleotide sequence ID" value="NZ_JAPDHZ010000003.1"/>
</dbReference>
<dbReference type="Proteomes" id="UP001153387">
    <property type="component" value="Unassembled WGS sequence"/>
</dbReference>
<keyword evidence="3" id="KW-0378">Hydrolase</keyword>
<name>A0A9X4KHT6_9BACL</name>
<keyword evidence="7" id="KW-1185">Reference proteome</keyword>
<dbReference type="CDD" id="cd21112">
    <property type="entry name" value="alphaLP-like"/>
    <property type="match status" value="1"/>
</dbReference>
<proteinExistence type="inferred from homology"/>
<dbReference type="InterPro" id="IPR009003">
    <property type="entry name" value="Peptidase_S1_PA"/>
</dbReference>
<evidence type="ECO:0000256" key="2">
    <source>
        <dbReference type="ARBA" id="ARBA00022670"/>
    </source>
</evidence>
<dbReference type="SUPFAM" id="SSF50494">
    <property type="entry name" value="Trypsin-like serine proteases"/>
    <property type="match status" value="1"/>
</dbReference>
<gene>
    <name evidence="6" type="ORF">OMP38_16200</name>
</gene>
<organism evidence="6 7">
    <name type="scientific">Cohnella ginsengisoli</name>
    <dbReference type="NCBI Taxonomy" id="425004"/>
    <lineage>
        <taxon>Bacteria</taxon>
        <taxon>Bacillati</taxon>
        <taxon>Bacillota</taxon>
        <taxon>Bacilli</taxon>
        <taxon>Bacillales</taxon>
        <taxon>Paenibacillaceae</taxon>
        <taxon>Cohnella</taxon>
    </lineage>
</organism>
<protein>
    <submittedName>
        <fullName evidence="6">S1 family peptidase</fullName>
    </submittedName>
</protein>
<keyword evidence="4" id="KW-0720">Serine protease</keyword>
<dbReference type="GO" id="GO:0004252">
    <property type="term" value="F:serine-type endopeptidase activity"/>
    <property type="evidence" value="ECO:0007669"/>
    <property type="project" value="InterPro"/>
</dbReference>
<reference evidence="6 7" key="1">
    <citation type="submission" date="2022-10" db="EMBL/GenBank/DDBJ databases">
        <title>Comparative genomic analysis of Cohnella hashimotonis sp. nov., isolated from the International Space Station.</title>
        <authorList>
            <person name="Simpson A."/>
            <person name="Venkateswaran K."/>
        </authorList>
    </citation>
    <scope>NUCLEOTIDE SEQUENCE [LARGE SCALE GENOMIC DNA]</scope>
    <source>
        <strain evidence="6 7">DSM 18997</strain>
    </source>
</reference>
<dbReference type="EMBL" id="JAPDHZ010000003">
    <property type="protein sequence ID" value="MDG0792235.1"/>
    <property type="molecule type" value="Genomic_DNA"/>
</dbReference>
<dbReference type="Gene3D" id="2.40.10.10">
    <property type="entry name" value="Trypsin-like serine proteases"/>
    <property type="match status" value="2"/>
</dbReference>
<comment type="similarity">
    <text evidence="1">Belongs to the peptidase S1 family.</text>
</comment>
<dbReference type="InterPro" id="IPR043504">
    <property type="entry name" value="Peptidase_S1_PA_chymotrypsin"/>
</dbReference>
<dbReference type="InterPro" id="IPR018114">
    <property type="entry name" value="TRYPSIN_HIS"/>
</dbReference>
<evidence type="ECO:0000256" key="4">
    <source>
        <dbReference type="ARBA" id="ARBA00022825"/>
    </source>
</evidence>
<evidence type="ECO:0000256" key="3">
    <source>
        <dbReference type="ARBA" id="ARBA00022801"/>
    </source>
</evidence>
<dbReference type="PRINTS" id="PR00861">
    <property type="entry name" value="ALYTICPTASE"/>
</dbReference>
<dbReference type="PROSITE" id="PS00134">
    <property type="entry name" value="TRYPSIN_HIS"/>
    <property type="match status" value="1"/>
</dbReference>
<keyword evidence="2" id="KW-0645">Protease</keyword>
<dbReference type="GO" id="GO:0006508">
    <property type="term" value="P:proteolysis"/>
    <property type="evidence" value="ECO:0007669"/>
    <property type="project" value="UniProtKB-KW"/>
</dbReference>
<sequence>MSRTKKVEVNLERETQARGNTIEALFDTSEIDQSVVDVNYDVVIDAEPALARTANFTTMGGGIAIDNSNCSTAFTATKDTKEFLVTAGHCVTSIGSAAKQNTTNVGTQHLSAYGDYGTDVGLILLTDTSRSIGNGYYYNGLANGEYDKNYTTTTTVINGQLICKSGIKTSVTCGSVTNTSATVTYGTIHLTGMIQAKKDDGGLVLGGDSGGVVFNPYNYGQLIGIVSGRSLATSTLPEGYYGYFTKVGNALANGGAVTLYTSSSTKAVNPNS</sequence>
<evidence type="ECO:0000256" key="5">
    <source>
        <dbReference type="ARBA" id="ARBA00023157"/>
    </source>
</evidence>
<evidence type="ECO:0000256" key="1">
    <source>
        <dbReference type="ARBA" id="ARBA00007664"/>
    </source>
</evidence>
<dbReference type="AlphaFoldDB" id="A0A9X4KHT6"/>
<evidence type="ECO:0000313" key="7">
    <source>
        <dbReference type="Proteomes" id="UP001153387"/>
    </source>
</evidence>
<dbReference type="InterPro" id="IPR001316">
    <property type="entry name" value="Pept_S1A_streptogrisin"/>
</dbReference>
<evidence type="ECO:0000313" key="6">
    <source>
        <dbReference type="EMBL" id="MDG0792235.1"/>
    </source>
</evidence>
<comment type="caution">
    <text evidence="6">The sequence shown here is derived from an EMBL/GenBank/DDBJ whole genome shotgun (WGS) entry which is preliminary data.</text>
</comment>
<accession>A0A9X4KHT6</accession>
<keyword evidence="5" id="KW-1015">Disulfide bond</keyword>